<dbReference type="SUPFAM" id="SSF48264">
    <property type="entry name" value="Cytochrome P450"/>
    <property type="match status" value="1"/>
</dbReference>
<proteinExistence type="inferred from homology"/>
<sequence>MSYYGLHRDPAAFGQDVETFRPERWDSVQPGQYDFMAFGGGNRVCLGQQKVLAESAYVLVWLAKAYSTLESRDSQDWKGELKLTCKSANGRKVALSNSQTCSRRMDTMRQGFAG</sequence>
<evidence type="ECO:0000313" key="8">
    <source>
        <dbReference type="EMBL" id="KAF2677208.1"/>
    </source>
</evidence>
<evidence type="ECO:0000256" key="2">
    <source>
        <dbReference type="ARBA" id="ARBA00010617"/>
    </source>
</evidence>
<keyword evidence="7" id="KW-0349">Heme</keyword>
<dbReference type="AlphaFoldDB" id="A0A6G1IGJ4"/>
<reference evidence="8" key="1">
    <citation type="journal article" date="2020" name="Stud. Mycol.">
        <title>101 Dothideomycetes genomes: a test case for predicting lifestyles and emergence of pathogens.</title>
        <authorList>
            <person name="Haridas S."/>
            <person name="Albert R."/>
            <person name="Binder M."/>
            <person name="Bloem J."/>
            <person name="Labutti K."/>
            <person name="Salamov A."/>
            <person name="Andreopoulos B."/>
            <person name="Baker S."/>
            <person name="Barry K."/>
            <person name="Bills G."/>
            <person name="Bluhm B."/>
            <person name="Cannon C."/>
            <person name="Castanera R."/>
            <person name="Culley D."/>
            <person name="Daum C."/>
            <person name="Ezra D."/>
            <person name="Gonzalez J."/>
            <person name="Henrissat B."/>
            <person name="Kuo A."/>
            <person name="Liang C."/>
            <person name="Lipzen A."/>
            <person name="Lutzoni F."/>
            <person name="Magnuson J."/>
            <person name="Mondo S."/>
            <person name="Nolan M."/>
            <person name="Ohm R."/>
            <person name="Pangilinan J."/>
            <person name="Park H.-J."/>
            <person name="Ramirez L."/>
            <person name="Alfaro M."/>
            <person name="Sun H."/>
            <person name="Tritt A."/>
            <person name="Yoshinaga Y."/>
            <person name="Zwiers L.-H."/>
            <person name="Turgeon B."/>
            <person name="Goodwin S."/>
            <person name="Spatafora J."/>
            <person name="Crous P."/>
            <person name="Grigoriev I."/>
        </authorList>
    </citation>
    <scope>NUCLEOTIDE SEQUENCE</scope>
    <source>
        <strain evidence="8">CBS 122367</strain>
    </source>
</reference>
<organism evidence="8 9">
    <name type="scientific">Lentithecium fluviatile CBS 122367</name>
    <dbReference type="NCBI Taxonomy" id="1168545"/>
    <lineage>
        <taxon>Eukaryota</taxon>
        <taxon>Fungi</taxon>
        <taxon>Dikarya</taxon>
        <taxon>Ascomycota</taxon>
        <taxon>Pezizomycotina</taxon>
        <taxon>Dothideomycetes</taxon>
        <taxon>Pleosporomycetidae</taxon>
        <taxon>Pleosporales</taxon>
        <taxon>Massarineae</taxon>
        <taxon>Lentitheciaceae</taxon>
        <taxon>Lentithecium</taxon>
    </lineage>
</organism>
<dbReference type="InterPro" id="IPR036396">
    <property type="entry name" value="Cyt_P450_sf"/>
</dbReference>
<evidence type="ECO:0000256" key="4">
    <source>
        <dbReference type="ARBA" id="ARBA00023002"/>
    </source>
</evidence>
<dbReference type="GO" id="GO:0005506">
    <property type="term" value="F:iron ion binding"/>
    <property type="evidence" value="ECO:0007669"/>
    <property type="project" value="InterPro"/>
</dbReference>
<keyword evidence="5 7" id="KW-0408">Iron</keyword>
<dbReference type="GO" id="GO:0020037">
    <property type="term" value="F:heme binding"/>
    <property type="evidence" value="ECO:0007669"/>
    <property type="project" value="InterPro"/>
</dbReference>
<accession>A0A6G1IGJ4</accession>
<evidence type="ECO:0000313" key="9">
    <source>
        <dbReference type="Proteomes" id="UP000799291"/>
    </source>
</evidence>
<dbReference type="PANTHER" id="PTHR24287">
    <property type="entry name" value="P450, PUTATIVE (EUROFUNG)-RELATED"/>
    <property type="match status" value="1"/>
</dbReference>
<evidence type="ECO:0000256" key="5">
    <source>
        <dbReference type="ARBA" id="ARBA00023004"/>
    </source>
</evidence>
<evidence type="ECO:0000256" key="3">
    <source>
        <dbReference type="ARBA" id="ARBA00022723"/>
    </source>
</evidence>
<dbReference type="InterPro" id="IPR001128">
    <property type="entry name" value="Cyt_P450"/>
</dbReference>
<dbReference type="PANTHER" id="PTHR24287:SF17">
    <property type="entry name" value="P450, PUTATIVE (EUROFUNG)-RELATED"/>
    <property type="match status" value="1"/>
</dbReference>
<evidence type="ECO:0000256" key="1">
    <source>
        <dbReference type="ARBA" id="ARBA00001971"/>
    </source>
</evidence>
<keyword evidence="6 7" id="KW-0503">Monooxygenase</keyword>
<dbReference type="Proteomes" id="UP000799291">
    <property type="component" value="Unassembled WGS sequence"/>
</dbReference>
<keyword evidence="4 7" id="KW-0560">Oxidoreductase</keyword>
<dbReference type="EMBL" id="MU005624">
    <property type="protein sequence ID" value="KAF2677208.1"/>
    <property type="molecule type" value="Genomic_DNA"/>
</dbReference>
<dbReference type="PROSITE" id="PS00086">
    <property type="entry name" value="CYTOCHROME_P450"/>
    <property type="match status" value="1"/>
</dbReference>
<dbReference type="Gene3D" id="1.10.630.10">
    <property type="entry name" value="Cytochrome P450"/>
    <property type="match status" value="1"/>
</dbReference>
<name>A0A6G1IGJ4_9PLEO</name>
<comment type="cofactor">
    <cofactor evidence="1">
        <name>heme</name>
        <dbReference type="ChEBI" id="CHEBI:30413"/>
    </cofactor>
</comment>
<dbReference type="InterPro" id="IPR017972">
    <property type="entry name" value="Cyt_P450_CS"/>
</dbReference>
<dbReference type="InterPro" id="IPR047146">
    <property type="entry name" value="Cyt_P450_E_CYP52_fungi"/>
</dbReference>
<keyword evidence="9" id="KW-1185">Reference proteome</keyword>
<dbReference type="Pfam" id="PF00067">
    <property type="entry name" value="p450"/>
    <property type="match status" value="1"/>
</dbReference>
<keyword evidence="3 7" id="KW-0479">Metal-binding</keyword>
<dbReference type="OrthoDB" id="1470350at2759"/>
<evidence type="ECO:0000256" key="7">
    <source>
        <dbReference type="RuleBase" id="RU000461"/>
    </source>
</evidence>
<evidence type="ECO:0000256" key="6">
    <source>
        <dbReference type="ARBA" id="ARBA00023033"/>
    </source>
</evidence>
<gene>
    <name evidence="8" type="ORF">K458DRAFT_396105</name>
</gene>
<dbReference type="GO" id="GO:0004497">
    <property type="term" value="F:monooxygenase activity"/>
    <property type="evidence" value="ECO:0007669"/>
    <property type="project" value="UniProtKB-KW"/>
</dbReference>
<dbReference type="GO" id="GO:0016705">
    <property type="term" value="F:oxidoreductase activity, acting on paired donors, with incorporation or reduction of molecular oxygen"/>
    <property type="evidence" value="ECO:0007669"/>
    <property type="project" value="InterPro"/>
</dbReference>
<comment type="similarity">
    <text evidence="2 7">Belongs to the cytochrome P450 family.</text>
</comment>
<protein>
    <submittedName>
        <fullName evidence="8">Cytochrome P450</fullName>
    </submittedName>
</protein>